<evidence type="ECO:0000256" key="9">
    <source>
        <dbReference type="ARBA" id="ARBA00023125"/>
    </source>
</evidence>
<dbReference type="GO" id="GO:1990077">
    <property type="term" value="C:primosome complex"/>
    <property type="evidence" value="ECO:0007669"/>
    <property type="project" value="UniProtKB-KW"/>
</dbReference>
<gene>
    <name evidence="16" type="ORF">MNBD_GAMMA23-788</name>
</gene>
<evidence type="ECO:0000256" key="4">
    <source>
        <dbReference type="ARBA" id="ARBA00022741"/>
    </source>
</evidence>
<dbReference type="InterPro" id="IPR041236">
    <property type="entry name" value="PriA_C"/>
</dbReference>
<evidence type="ECO:0000259" key="15">
    <source>
        <dbReference type="PROSITE" id="PS51194"/>
    </source>
</evidence>
<dbReference type="GO" id="GO:0005524">
    <property type="term" value="F:ATP binding"/>
    <property type="evidence" value="ECO:0007669"/>
    <property type="project" value="UniProtKB-KW"/>
</dbReference>
<dbReference type="InterPro" id="IPR041222">
    <property type="entry name" value="PriA_3primeBD"/>
</dbReference>
<dbReference type="Pfam" id="PF00270">
    <property type="entry name" value="DEAD"/>
    <property type="match status" value="1"/>
</dbReference>
<dbReference type="SUPFAM" id="SSF52540">
    <property type="entry name" value="P-loop containing nucleoside triphosphate hydrolases"/>
    <property type="match status" value="2"/>
</dbReference>
<dbReference type="GO" id="GO:0006310">
    <property type="term" value="P:DNA recombination"/>
    <property type="evidence" value="ECO:0007669"/>
    <property type="project" value="InterPro"/>
</dbReference>
<dbReference type="GO" id="GO:0016787">
    <property type="term" value="F:hydrolase activity"/>
    <property type="evidence" value="ECO:0007669"/>
    <property type="project" value="UniProtKB-KW"/>
</dbReference>
<dbReference type="NCBIfam" id="NF004067">
    <property type="entry name" value="PRK05580.1-4"/>
    <property type="match status" value="1"/>
</dbReference>
<reference evidence="16" key="1">
    <citation type="submission" date="2018-06" db="EMBL/GenBank/DDBJ databases">
        <authorList>
            <person name="Zhirakovskaya E."/>
        </authorList>
    </citation>
    <scope>NUCLEOTIDE SEQUENCE</scope>
</reference>
<dbReference type="InterPro" id="IPR011545">
    <property type="entry name" value="DEAD/DEAH_box_helicase_dom"/>
</dbReference>
<keyword evidence="5" id="KW-0378">Hydrolase</keyword>
<evidence type="ECO:0000256" key="13">
    <source>
        <dbReference type="SAM" id="MobiDB-lite"/>
    </source>
</evidence>
<comment type="catalytic activity">
    <reaction evidence="12">
        <text>ATP + H2O = ADP + phosphate + H(+)</text>
        <dbReference type="Rhea" id="RHEA:13065"/>
        <dbReference type="ChEBI" id="CHEBI:15377"/>
        <dbReference type="ChEBI" id="CHEBI:15378"/>
        <dbReference type="ChEBI" id="CHEBI:30616"/>
        <dbReference type="ChEBI" id="CHEBI:43474"/>
        <dbReference type="ChEBI" id="CHEBI:456216"/>
        <dbReference type="EC" id="5.6.2.4"/>
    </reaction>
</comment>
<dbReference type="FunFam" id="3.40.50.300:FF:000489">
    <property type="entry name" value="Primosome assembly protein PriA"/>
    <property type="match status" value="1"/>
</dbReference>
<dbReference type="Gene3D" id="3.40.50.300">
    <property type="entry name" value="P-loop containing nucleotide triphosphate hydrolases"/>
    <property type="match status" value="2"/>
</dbReference>
<keyword evidence="9" id="KW-0238">DNA-binding</keyword>
<keyword evidence="8" id="KW-0067">ATP-binding</keyword>
<proteinExistence type="inferred from homology"/>
<evidence type="ECO:0000256" key="8">
    <source>
        <dbReference type="ARBA" id="ARBA00022840"/>
    </source>
</evidence>
<dbReference type="SMART" id="SM00487">
    <property type="entry name" value="DEXDc"/>
    <property type="match status" value="1"/>
</dbReference>
<evidence type="ECO:0000256" key="5">
    <source>
        <dbReference type="ARBA" id="ARBA00022801"/>
    </source>
</evidence>
<evidence type="ECO:0000256" key="11">
    <source>
        <dbReference type="ARBA" id="ARBA00034808"/>
    </source>
</evidence>
<feature type="domain" description="Helicase C-terminal" evidence="15">
    <location>
        <begin position="503"/>
        <end position="666"/>
    </location>
</feature>
<dbReference type="PANTHER" id="PTHR30580">
    <property type="entry name" value="PRIMOSOMAL PROTEIN N"/>
    <property type="match status" value="1"/>
</dbReference>
<dbReference type="FunFam" id="3.40.1440.60:FF:000001">
    <property type="entry name" value="Primosomal protein N"/>
    <property type="match status" value="1"/>
</dbReference>
<feature type="compositionally biased region" description="Polar residues" evidence="13">
    <location>
        <begin position="1"/>
        <end position="18"/>
    </location>
</feature>
<dbReference type="PANTHER" id="PTHR30580:SF0">
    <property type="entry name" value="PRIMOSOMAL PROTEIN N"/>
    <property type="match status" value="1"/>
</dbReference>
<evidence type="ECO:0000256" key="6">
    <source>
        <dbReference type="ARBA" id="ARBA00022806"/>
    </source>
</evidence>
<keyword evidence="10" id="KW-0413">Isomerase</keyword>
<sequence length="770" mass="86974">MQDSLFSPALGSQPQNHSGDGDTHTIQVAVPKPLRSLFDYRVTPQQLAKLQPGMRVKVPFGQQQLIGVVVHTDKTSGYASHKLKPIVEIIDNSPCLASNILELLQWVSRYYLHPVGEVLSHALPALLRQGKPLLPVTENAWQLTEQGLNTDSATLGRAIKQRKIVDFLKQAASHNHTIQTTTQLNGQWDNWRDAMRRLEEKGLVTQTQQTSIFANTLKPAATALHNLNTEQQQAADAISATLGQHKAFLLEGITGSGKTEVYMQVIIDVLKHKQQVLVLVPEIGLTPQLVERFERHLHTHVAVLHSSMNDTERLNNWLAVQDDNDDSRARVLIGTRSAVFTPFKNLGLILIDEEHDLSLKQQDGLRYSARDVAIMRAHSTNIPIILGSATPSLETLYNAQQQRYSHLQLKQRAGDAILPDIYLLDVRSQKLEHGLSAQLIQRIRAHLEQGNQALLFLNRRGFAPVLMCYECGWLSHCPRCDAYLTLHQRAQQLRCHHCGSETRIPHACPDCKSNGNQSELNPVGLGTERVEEALGELFPDKTILRIDRDSTRKKGELESKLQQAKDGNIDILLGTQMLAKGHHFPRVTLVGILSADQGLYSADFRASERMGQLILQVAGRAGREKQKGEVLIQTCHPENPLLQDLQHHSYPDFCKDLFIEREQAMLPPYTYHVLIRAEAMDEEAPIEFLQTAKNSRPAIENKDNNLVEIFGPFPAPMTRRAGRYRYQMLCQSKNRNDLQQLMHHWVPLIEKLPNRKKVRWSVDVDPQEMF</sequence>
<name>A0A3B1ARS2_9ZZZZ</name>
<protein>
    <recommendedName>
        <fullName evidence="11">DNA 3'-5' helicase</fullName>
        <ecNumber evidence="11">5.6.2.4</ecNumber>
    </recommendedName>
</protein>
<dbReference type="Pfam" id="PF00271">
    <property type="entry name" value="Helicase_C"/>
    <property type="match status" value="1"/>
</dbReference>
<dbReference type="InterPro" id="IPR014001">
    <property type="entry name" value="Helicase_ATP-bd"/>
</dbReference>
<feature type="domain" description="Helicase ATP-binding" evidence="14">
    <location>
        <begin position="239"/>
        <end position="409"/>
    </location>
</feature>
<keyword evidence="6 16" id="KW-0347">Helicase</keyword>
<evidence type="ECO:0000256" key="7">
    <source>
        <dbReference type="ARBA" id="ARBA00022833"/>
    </source>
</evidence>
<keyword evidence="1" id="KW-0639">Primosome</keyword>
<dbReference type="Gene3D" id="3.40.1440.60">
    <property type="entry name" value="PriA, 3(prime) DNA-binding domain"/>
    <property type="match status" value="1"/>
</dbReference>
<evidence type="ECO:0000256" key="3">
    <source>
        <dbReference type="ARBA" id="ARBA00022723"/>
    </source>
</evidence>
<dbReference type="InterPro" id="IPR027417">
    <property type="entry name" value="P-loop_NTPase"/>
</dbReference>
<dbReference type="NCBIfam" id="TIGR00595">
    <property type="entry name" value="priA"/>
    <property type="match status" value="1"/>
</dbReference>
<evidence type="ECO:0000256" key="2">
    <source>
        <dbReference type="ARBA" id="ARBA00022705"/>
    </source>
</evidence>
<dbReference type="CDD" id="cd18804">
    <property type="entry name" value="SF2_C_priA"/>
    <property type="match status" value="1"/>
</dbReference>
<accession>A0A3B1ARS2</accession>
<dbReference type="GO" id="GO:0043138">
    <property type="term" value="F:3'-5' DNA helicase activity"/>
    <property type="evidence" value="ECO:0007669"/>
    <property type="project" value="UniProtKB-EC"/>
</dbReference>
<keyword evidence="4" id="KW-0547">Nucleotide-binding</keyword>
<dbReference type="AlphaFoldDB" id="A0A3B1ARS2"/>
<dbReference type="EMBL" id="UOFT01000053">
    <property type="protein sequence ID" value="VAW96674.1"/>
    <property type="molecule type" value="Genomic_DNA"/>
</dbReference>
<dbReference type="InterPro" id="IPR040498">
    <property type="entry name" value="PriA_CRR"/>
</dbReference>
<dbReference type="EC" id="5.6.2.4" evidence="11"/>
<dbReference type="NCBIfam" id="NF004065">
    <property type="entry name" value="PRK05580.1-1"/>
    <property type="match status" value="1"/>
</dbReference>
<dbReference type="InterPro" id="IPR001650">
    <property type="entry name" value="Helicase_C-like"/>
</dbReference>
<dbReference type="GO" id="GO:0046872">
    <property type="term" value="F:metal ion binding"/>
    <property type="evidence" value="ECO:0007669"/>
    <property type="project" value="UniProtKB-KW"/>
</dbReference>
<evidence type="ECO:0000313" key="16">
    <source>
        <dbReference type="EMBL" id="VAW96674.1"/>
    </source>
</evidence>
<dbReference type="GO" id="GO:0003677">
    <property type="term" value="F:DNA binding"/>
    <property type="evidence" value="ECO:0007669"/>
    <property type="project" value="UniProtKB-KW"/>
</dbReference>
<dbReference type="SMART" id="SM00490">
    <property type="entry name" value="HELICc"/>
    <property type="match status" value="1"/>
</dbReference>
<dbReference type="PROSITE" id="PS51192">
    <property type="entry name" value="HELICASE_ATP_BIND_1"/>
    <property type="match status" value="1"/>
</dbReference>
<dbReference type="Pfam" id="PF17764">
    <property type="entry name" value="PriA_3primeBD"/>
    <property type="match status" value="1"/>
</dbReference>
<dbReference type="GO" id="GO:0006270">
    <property type="term" value="P:DNA replication initiation"/>
    <property type="evidence" value="ECO:0007669"/>
    <property type="project" value="TreeGrafter"/>
</dbReference>
<dbReference type="Pfam" id="PF18319">
    <property type="entry name" value="Zn_ribbon_PriA"/>
    <property type="match status" value="1"/>
</dbReference>
<dbReference type="GO" id="GO:0006269">
    <property type="term" value="P:DNA replication, synthesis of primer"/>
    <property type="evidence" value="ECO:0007669"/>
    <property type="project" value="UniProtKB-KW"/>
</dbReference>
<keyword evidence="3" id="KW-0479">Metal-binding</keyword>
<dbReference type="InterPro" id="IPR042115">
    <property type="entry name" value="PriA_3primeBD_sf"/>
</dbReference>
<dbReference type="GO" id="GO:0006302">
    <property type="term" value="P:double-strand break repair"/>
    <property type="evidence" value="ECO:0007669"/>
    <property type="project" value="InterPro"/>
</dbReference>
<keyword evidence="2" id="KW-0235">DNA replication</keyword>
<dbReference type="PROSITE" id="PS51194">
    <property type="entry name" value="HELICASE_CTER"/>
    <property type="match status" value="1"/>
</dbReference>
<dbReference type="HAMAP" id="MF_00983">
    <property type="entry name" value="PriA"/>
    <property type="match status" value="1"/>
</dbReference>
<evidence type="ECO:0000256" key="1">
    <source>
        <dbReference type="ARBA" id="ARBA00022515"/>
    </source>
</evidence>
<evidence type="ECO:0000259" key="14">
    <source>
        <dbReference type="PROSITE" id="PS51192"/>
    </source>
</evidence>
<dbReference type="Pfam" id="PF18074">
    <property type="entry name" value="PriA_C"/>
    <property type="match status" value="1"/>
</dbReference>
<evidence type="ECO:0000256" key="12">
    <source>
        <dbReference type="ARBA" id="ARBA00048988"/>
    </source>
</evidence>
<dbReference type="InterPro" id="IPR005259">
    <property type="entry name" value="PriA"/>
</dbReference>
<keyword evidence="7" id="KW-0862">Zinc</keyword>
<evidence type="ECO:0000256" key="10">
    <source>
        <dbReference type="ARBA" id="ARBA00023235"/>
    </source>
</evidence>
<feature type="region of interest" description="Disordered" evidence="13">
    <location>
        <begin position="1"/>
        <end position="25"/>
    </location>
</feature>
<dbReference type="CDD" id="cd17929">
    <property type="entry name" value="DEXHc_priA"/>
    <property type="match status" value="1"/>
</dbReference>
<organism evidence="16">
    <name type="scientific">hydrothermal vent metagenome</name>
    <dbReference type="NCBI Taxonomy" id="652676"/>
    <lineage>
        <taxon>unclassified sequences</taxon>
        <taxon>metagenomes</taxon>
        <taxon>ecological metagenomes</taxon>
    </lineage>
</organism>